<comment type="caution">
    <text evidence="3">The sequence shown here is derived from an EMBL/GenBank/DDBJ whole genome shotgun (WGS) entry which is preliminary data.</text>
</comment>
<keyword evidence="2" id="KW-0472">Membrane</keyword>
<keyword evidence="2" id="KW-1133">Transmembrane helix</keyword>
<evidence type="ECO:0000313" key="3">
    <source>
        <dbReference type="EMBL" id="OZG51854.1"/>
    </source>
</evidence>
<feature type="region of interest" description="Disordered" evidence="1">
    <location>
        <begin position="139"/>
        <end position="266"/>
    </location>
</feature>
<dbReference type="RefSeq" id="WP_094660747.1">
    <property type="nucleotide sequence ID" value="NZ_MWWR01000006.1"/>
</dbReference>
<dbReference type="InterPro" id="IPR046314">
    <property type="entry name" value="DUF6466"/>
</dbReference>
<dbReference type="AlphaFoldDB" id="A0A261EYB7"/>
<gene>
    <name evidence="3" type="ORF">PSRA_0934</name>
</gene>
<evidence type="ECO:0000256" key="2">
    <source>
        <dbReference type="SAM" id="Phobius"/>
    </source>
</evidence>
<feature type="transmembrane region" description="Helical" evidence="2">
    <location>
        <begin position="43"/>
        <end position="66"/>
    </location>
</feature>
<feature type="region of interest" description="Disordered" evidence="1">
    <location>
        <begin position="1"/>
        <end position="33"/>
    </location>
</feature>
<accession>A0A261EYB7</accession>
<dbReference type="EMBL" id="MWWR01000006">
    <property type="protein sequence ID" value="OZG51854.1"/>
    <property type="molecule type" value="Genomic_DNA"/>
</dbReference>
<proteinExistence type="predicted"/>
<evidence type="ECO:0000313" key="4">
    <source>
        <dbReference type="Proteomes" id="UP000216725"/>
    </source>
</evidence>
<feature type="compositionally biased region" description="Low complexity" evidence="1">
    <location>
        <begin position="147"/>
        <end position="226"/>
    </location>
</feature>
<feature type="compositionally biased region" description="Low complexity" evidence="1">
    <location>
        <begin position="241"/>
        <end position="252"/>
    </location>
</feature>
<keyword evidence="4" id="KW-1185">Reference proteome</keyword>
<feature type="compositionally biased region" description="Pro residues" evidence="1">
    <location>
        <begin position="7"/>
        <end position="16"/>
    </location>
</feature>
<organism evidence="3 4">
    <name type="scientific">Pseudoscardovia radai</name>
    <dbReference type="NCBI Taxonomy" id="987066"/>
    <lineage>
        <taxon>Bacteria</taxon>
        <taxon>Bacillati</taxon>
        <taxon>Actinomycetota</taxon>
        <taxon>Actinomycetes</taxon>
        <taxon>Bifidobacteriales</taxon>
        <taxon>Bifidobacteriaceae</taxon>
        <taxon>Pseudoscardovia</taxon>
    </lineage>
</organism>
<dbReference type="Proteomes" id="UP000216725">
    <property type="component" value="Unassembled WGS sequence"/>
</dbReference>
<evidence type="ECO:0000256" key="1">
    <source>
        <dbReference type="SAM" id="MobiDB-lite"/>
    </source>
</evidence>
<reference evidence="3 4" key="1">
    <citation type="journal article" date="2017" name="BMC Genomics">
        <title>Comparative genomic and phylogenomic analyses of the Bifidobacteriaceae family.</title>
        <authorList>
            <person name="Lugli G.A."/>
            <person name="Milani C."/>
            <person name="Turroni F."/>
            <person name="Duranti S."/>
            <person name="Mancabelli L."/>
            <person name="Mangifesta M."/>
            <person name="Ferrario C."/>
            <person name="Modesto M."/>
            <person name="Mattarelli P."/>
            <person name="Jiri K."/>
            <person name="van Sinderen D."/>
            <person name="Ventura M."/>
        </authorList>
    </citation>
    <scope>NUCLEOTIDE SEQUENCE [LARGE SCALE GENOMIC DNA]</scope>
    <source>
        <strain evidence="3 4">DSM 24742</strain>
    </source>
</reference>
<dbReference type="Pfam" id="PF20070">
    <property type="entry name" value="DUF6466"/>
    <property type="match status" value="1"/>
</dbReference>
<keyword evidence="2" id="KW-0812">Transmembrane</keyword>
<name>A0A261EYB7_9BIFI</name>
<sequence length="266" mass="27023">MSQTIPGPAPGAPSAPAPNGMSWAPGAPDAQAAPAHRSPAVTALAIVGIVLSVVIAAWAFLTMYTVNRYDAATRQLQTDITTFTADDSADLDALLAQQHSVDAQFADVLTWKWSQLPFLRSDMERNAQVSKDLTEAIEKQQQTNANSSNGSSNDSDSDSDGSSSDSPSGDSSQSGPGTASNDSSDSASPSSTDGQTSDSSQSPSASDSMSSDSSQAPDSSSSSSDAGDGDDEKLQQLRNRNSGGSSNPSGSSPAGGTGGPTVSRPW</sequence>
<protein>
    <submittedName>
        <fullName evidence="3">SRP40-like protein</fullName>
    </submittedName>
</protein>
<feature type="compositionally biased region" description="Low complexity" evidence="1">
    <location>
        <begin position="17"/>
        <end position="33"/>
    </location>
</feature>